<feature type="transmembrane region" description="Helical" evidence="7">
    <location>
        <begin position="510"/>
        <end position="529"/>
    </location>
</feature>
<organism evidence="8 9">
    <name type="scientific">Sipha flava</name>
    <name type="common">yellow sugarcane aphid</name>
    <dbReference type="NCBI Taxonomy" id="143950"/>
    <lineage>
        <taxon>Eukaryota</taxon>
        <taxon>Metazoa</taxon>
        <taxon>Ecdysozoa</taxon>
        <taxon>Arthropoda</taxon>
        <taxon>Hexapoda</taxon>
        <taxon>Insecta</taxon>
        <taxon>Pterygota</taxon>
        <taxon>Neoptera</taxon>
        <taxon>Paraneoptera</taxon>
        <taxon>Hemiptera</taxon>
        <taxon>Sternorrhyncha</taxon>
        <taxon>Aphidomorpha</taxon>
        <taxon>Aphidoidea</taxon>
        <taxon>Aphididae</taxon>
        <taxon>Sipha</taxon>
    </lineage>
</organism>
<dbReference type="RefSeq" id="XP_025418084.1">
    <property type="nucleotide sequence ID" value="XM_025562299.1"/>
</dbReference>
<feature type="transmembrane region" description="Helical" evidence="7">
    <location>
        <begin position="141"/>
        <end position="159"/>
    </location>
</feature>
<evidence type="ECO:0000256" key="1">
    <source>
        <dbReference type="ARBA" id="ARBA00004141"/>
    </source>
</evidence>
<reference evidence="9" key="1">
    <citation type="submission" date="2025-08" db="UniProtKB">
        <authorList>
            <consortium name="RefSeq"/>
        </authorList>
    </citation>
    <scope>IDENTIFICATION</scope>
    <source>
        <tissue evidence="9">Whole body</tissue>
    </source>
</reference>
<protein>
    <submittedName>
        <fullName evidence="9">LMBR1 domain-containing protein 2 homolog</fullName>
    </submittedName>
</protein>
<evidence type="ECO:0000256" key="4">
    <source>
        <dbReference type="ARBA" id="ARBA00022989"/>
    </source>
</evidence>
<dbReference type="OrthoDB" id="203099at2759"/>
<proteinExistence type="inferred from homology"/>
<feature type="transmembrane region" description="Helical" evidence="7">
    <location>
        <begin position="179"/>
        <end position="197"/>
    </location>
</feature>
<feature type="transmembrane region" description="Helical" evidence="7">
    <location>
        <begin position="455"/>
        <end position="477"/>
    </location>
</feature>
<evidence type="ECO:0000256" key="2">
    <source>
        <dbReference type="ARBA" id="ARBA00010487"/>
    </source>
</evidence>
<dbReference type="Proteomes" id="UP000694846">
    <property type="component" value="Unplaced"/>
</dbReference>
<dbReference type="PANTHER" id="PTHR21355:SF0">
    <property type="entry name" value="G-PROTEIN COUPLED RECEPTOR-ASSOCIATED PROTEIN LMBRD2"/>
    <property type="match status" value="1"/>
</dbReference>
<feature type="transmembrane region" description="Helical" evidence="7">
    <location>
        <begin position="6"/>
        <end position="25"/>
    </location>
</feature>
<dbReference type="InterPro" id="IPR006876">
    <property type="entry name" value="LMBR1-like_membr_prot"/>
</dbReference>
<evidence type="ECO:0000313" key="8">
    <source>
        <dbReference type="Proteomes" id="UP000694846"/>
    </source>
</evidence>
<keyword evidence="4 7" id="KW-1133">Transmembrane helix</keyword>
<dbReference type="PANTHER" id="PTHR21355">
    <property type="entry name" value="G-PROTEIN COUPLED RECEPTOR-ASSOCIATED PROTEIN LMBRD2"/>
    <property type="match status" value="1"/>
</dbReference>
<evidence type="ECO:0000256" key="7">
    <source>
        <dbReference type="SAM" id="Phobius"/>
    </source>
</evidence>
<dbReference type="Pfam" id="PF04791">
    <property type="entry name" value="LMBR1"/>
    <property type="match status" value="1"/>
</dbReference>
<keyword evidence="8" id="KW-1185">Reference proteome</keyword>
<evidence type="ECO:0000256" key="5">
    <source>
        <dbReference type="ARBA" id="ARBA00023136"/>
    </source>
</evidence>
<evidence type="ECO:0000256" key="6">
    <source>
        <dbReference type="SAM" id="MobiDB-lite"/>
    </source>
</evidence>
<dbReference type="GO" id="GO:0016020">
    <property type="term" value="C:membrane"/>
    <property type="evidence" value="ECO:0007669"/>
    <property type="project" value="UniProtKB-SubCell"/>
</dbReference>
<comment type="subcellular location">
    <subcellularLocation>
        <location evidence="1">Membrane</location>
        <topology evidence="1">Multi-pass membrane protein</topology>
    </subcellularLocation>
</comment>
<evidence type="ECO:0000313" key="9">
    <source>
        <dbReference type="RefSeq" id="XP_025418084.1"/>
    </source>
</evidence>
<feature type="region of interest" description="Disordered" evidence="6">
    <location>
        <begin position="578"/>
        <end position="602"/>
    </location>
</feature>
<keyword evidence="5 7" id="KW-0472">Membrane</keyword>
<feature type="transmembrane region" description="Helical" evidence="7">
    <location>
        <begin position="101"/>
        <end position="121"/>
    </location>
</feature>
<evidence type="ECO:0000256" key="3">
    <source>
        <dbReference type="ARBA" id="ARBA00022692"/>
    </source>
</evidence>
<dbReference type="AlphaFoldDB" id="A0A8B8G4B5"/>
<feature type="region of interest" description="Disordered" evidence="6">
    <location>
        <begin position="633"/>
        <end position="654"/>
    </location>
</feature>
<feature type="transmembrane region" description="Helical" evidence="7">
    <location>
        <begin position="411"/>
        <end position="434"/>
    </location>
</feature>
<name>A0A8B8G4B5_9HEMI</name>
<comment type="similarity">
    <text evidence="2">Belongs to the LIMR family.</text>
</comment>
<sequence length="654" mass="75776">MTVGIFSAEVIFALILTTVLLNRYGNWKTQNIVVTFAVLISWYFSLLIIFVLPIDISLAAYRKCIQDKPYHNITNSSQEPTTCKTPWSYVPESTLPNMWRVVYWTSQFLTWFIMPVMQYYVKSGEFTLKEKLKNAIKSNTLYYSTLLSIVTILIIYIALKPDVHLDWQKLKAIASSASNTWGLFLLILLLGIALVDIPRELWRSSQIEYTLKKVYFKLSKLNTEKLESEGALEDVLESIKSVSLNINPNDPLYDCFQIILKKVPEDQRDFLTNVRSNLRNSTPAPSIGMLTRLHKQLIVAVHMYQRTDTQGSLMLEKAIFLEDINSNMSSREQKFKKMFDKPSKLNKYVDTSTIEWYWWCCIHPMMLKILSVITGVLSVVIVWSEMTFFKKQPVLSIFALMVNVAKQNNDYVMIQLLSTISIAYLAYCTYSTIFKIKLLNIYYLAPNHQTTESSLIFFGLLLSRLTSPMCLNFLGLIHMDSHVIKSRILETDYTQIMGHMDVIKIISDGFNVYFPTLILAVCLATYFNVGTRILSILGFPQFIEDDDLVSDYIQEGRLLVIREKERRERKLRGNEMRRKYRERSLPTANDVEERVPPSRKGNMKSYLLDNAEPIDRTYQSYTINNTLEADRQLPDVSTRPTSTWEPPRNIFSDL</sequence>
<keyword evidence="3 7" id="KW-0812">Transmembrane</keyword>
<accession>A0A8B8G4B5</accession>
<gene>
    <name evidence="9" type="primary">LOC112688885</name>
</gene>
<dbReference type="GeneID" id="112688885"/>
<feature type="transmembrane region" description="Helical" evidence="7">
    <location>
        <begin position="32"/>
        <end position="52"/>
    </location>
</feature>
<feature type="transmembrane region" description="Helical" evidence="7">
    <location>
        <begin position="356"/>
        <end position="383"/>
    </location>
</feature>
<dbReference type="InterPro" id="IPR051584">
    <property type="entry name" value="GPCR-associated_LMBR1"/>
</dbReference>